<organism evidence="5 6">
    <name type="scientific">Pelistega ratti</name>
    <dbReference type="NCBI Taxonomy" id="2652177"/>
    <lineage>
        <taxon>Bacteria</taxon>
        <taxon>Pseudomonadati</taxon>
        <taxon>Pseudomonadota</taxon>
        <taxon>Betaproteobacteria</taxon>
        <taxon>Burkholderiales</taxon>
        <taxon>Alcaligenaceae</taxon>
        <taxon>Pelistega</taxon>
    </lineage>
</organism>
<dbReference type="PANTHER" id="PTHR43567:SF1">
    <property type="entry name" value="FLAVOREDOXIN"/>
    <property type="match status" value="1"/>
</dbReference>
<evidence type="ECO:0000256" key="3">
    <source>
        <dbReference type="ARBA" id="ARBA00038054"/>
    </source>
</evidence>
<protein>
    <submittedName>
        <fullName evidence="5">Flavin reductase family protein</fullName>
    </submittedName>
</protein>
<sequence length="190" mass="21558">MAIKPVELSKFYRLANHGPTTLVSAKYEQNQNVMAASWVYVLDYLPVPKMMAVIDKQAYTRTLIEKSGYFAIHIPVAQQAEMVINMGQGRREHPEKLDQTEFFYQDGFDIPLVKGCAAWIICKVIPEPDNQEKYDLFIGEVLGAWADDRIFENGHWKFDEVSDELKTLHYIAGGQFYLTGKGLNVGHGPA</sequence>
<evidence type="ECO:0000313" key="6">
    <source>
        <dbReference type="Proteomes" id="UP000477651"/>
    </source>
</evidence>
<dbReference type="RefSeq" id="WP_163763864.1">
    <property type="nucleotide sequence ID" value="NZ_JAAGYR010000003.1"/>
</dbReference>
<comment type="caution">
    <text evidence="5">The sequence shown here is derived from an EMBL/GenBank/DDBJ whole genome shotgun (WGS) entry which is preliminary data.</text>
</comment>
<proteinExistence type="inferred from homology"/>
<dbReference type="Gene3D" id="2.30.110.10">
    <property type="entry name" value="Electron Transport, Fmn-binding Protein, Chain A"/>
    <property type="match status" value="1"/>
</dbReference>
<evidence type="ECO:0000259" key="4">
    <source>
        <dbReference type="SMART" id="SM00903"/>
    </source>
</evidence>
<dbReference type="SUPFAM" id="SSF50475">
    <property type="entry name" value="FMN-binding split barrel"/>
    <property type="match status" value="1"/>
</dbReference>
<dbReference type="SMART" id="SM00903">
    <property type="entry name" value="Flavin_Reduct"/>
    <property type="match status" value="1"/>
</dbReference>
<accession>A0A6L9Y4J2</accession>
<dbReference type="EMBL" id="JAAGYR010000003">
    <property type="protein sequence ID" value="NEN75115.1"/>
    <property type="molecule type" value="Genomic_DNA"/>
</dbReference>
<dbReference type="PANTHER" id="PTHR43567">
    <property type="entry name" value="FLAVOREDOXIN-RELATED-RELATED"/>
    <property type="match status" value="1"/>
</dbReference>
<evidence type="ECO:0000256" key="2">
    <source>
        <dbReference type="ARBA" id="ARBA00022630"/>
    </source>
</evidence>
<reference evidence="5 6" key="1">
    <citation type="submission" date="2020-02" db="EMBL/GenBank/DDBJ databases">
        <title>Pelistega sp. NLN82 were isolated from wild rodents of the Hainan Island.</title>
        <authorList>
            <person name="Niu N."/>
            <person name="Zhou J."/>
        </authorList>
    </citation>
    <scope>NUCLEOTIDE SEQUENCE [LARGE SCALE GENOMIC DNA]</scope>
    <source>
        <strain evidence="5 6">NLN82</strain>
    </source>
</reference>
<dbReference type="Proteomes" id="UP000477651">
    <property type="component" value="Unassembled WGS sequence"/>
</dbReference>
<dbReference type="AlphaFoldDB" id="A0A6L9Y4J2"/>
<evidence type="ECO:0000313" key="5">
    <source>
        <dbReference type="EMBL" id="NEN75115.1"/>
    </source>
</evidence>
<gene>
    <name evidence="5" type="ORF">F9B74_02080</name>
</gene>
<comment type="cofactor">
    <cofactor evidence="1">
        <name>FMN</name>
        <dbReference type="ChEBI" id="CHEBI:58210"/>
    </cofactor>
</comment>
<feature type="domain" description="Flavin reductase like" evidence="4">
    <location>
        <begin position="14"/>
        <end position="153"/>
    </location>
</feature>
<keyword evidence="2" id="KW-0285">Flavoprotein</keyword>
<dbReference type="Pfam" id="PF01613">
    <property type="entry name" value="Flavin_Reduct"/>
    <property type="match status" value="1"/>
</dbReference>
<name>A0A6L9Y4J2_9BURK</name>
<dbReference type="InterPro" id="IPR002563">
    <property type="entry name" value="Flavin_Rdtase-like_dom"/>
</dbReference>
<evidence type="ECO:0000256" key="1">
    <source>
        <dbReference type="ARBA" id="ARBA00001917"/>
    </source>
</evidence>
<dbReference type="InterPro" id="IPR012349">
    <property type="entry name" value="Split_barrel_FMN-bd"/>
</dbReference>
<comment type="similarity">
    <text evidence="3">Belongs to the flavoredoxin family.</text>
</comment>
<keyword evidence="6" id="KW-1185">Reference proteome</keyword>
<dbReference type="InterPro" id="IPR052174">
    <property type="entry name" value="Flavoredoxin"/>
</dbReference>
<dbReference type="GO" id="GO:0016646">
    <property type="term" value="F:oxidoreductase activity, acting on the CH-NH group of donors, NAD or NADP as acceptor"/>
    <property type="evidence" value="ECO:0007669"/>
    <property type="project" value="UniProtKB-ARBA"/>
</dbReference>
<dbReference type="GO" id="GO:0010181">
    <property type="term" value="F:FMN binding"/>
    <property type="evidence" value="ECO:0007669"/>
    <property type="project" value="InterPro"/>
</dbReference>